<dbReference type="eggNOG" id="ENOG502RDNH">
    <property type="taxonomic scope" value="Eukaryota"/>
</dbReference>
<feature type="transmembrane region" description="Helical" evidence="5">
    <location>
        <begin position="244"/>
        <end position="264"/>
    </location>
</feature>
<reference evidence="7" key="1">
    <citation type="journal article" date="2015" name="BMC Genomics">
        <title>Genomic and transcriptomic analysis of the endophytic fungus Pestalotiopsis fici reveals its lifestyle and high potential for synthesis of natural products.</title>
        <authorList>
            <person name="Wang X."/>
            <person name="Zhang X."/>
            <person name="Liu L."/>
            <person name="Xiang M."/>
            <person name="Wang W."/>
            <person name="Sun X."/>
            <person name="Che Y."/>
            <person name="Guo L."/>
            <person name="Liu G."/>
            <person name="Guo L."/>
            <person name="Wang C."/>
            <person name="Yin W.B."/>
            <person name="Stadler M."/>
            <person name="Zhang X."/>
            <person name="Liu X."/>
        </authorList>
    </citation>
    <scope>NUCLEOTIDE SEQUENCE [LARGE SCALE GENOMIC DNA]</scope>
    <source>
        <strain evidence="7">W106-1 / CGMCC3.15140</strain>
    </source>
</reference>
<keyword evidence="2 5" id="KW-0812">Transmembrane</keyword>
<evidence type="ECO:0000256" key="5">
    <source>
        <dbReference type="SAM" id="Phobius"/>
    </source>
</evidence>
<protein>
    <submittedName>
        <fullName evidence="6">Uncharacterized protein</fullName>
    </submittedName>
</protein>
<feature type="transmembrane region" description="Helical" evidence="5">
    <location>
        <begin position="17"/>
        <end position="35"/>
    </location>
</feature>
<accession>W3X7L3</accession>
<dbReference type="KEGG" id="pfy:PFICI_07047"/>
<evidence type="ECO:0000256" key="3">
    <source>
        <dbReference type="ARBA" id="ARBA00022989"/>
    </source>
</evidence>
<feature type="transmembrane region" description="Helical" evidence="5">
    <location>
        <begin position="163"/>
        <end position="184"/>
    </location>
</feature>
<evidence type="ECO:0000256" key="1">
    <source>
        <dbReference type="ARBA" id="ARBA00004141"/>
    </source>
</evidence>
<gene>
    <name evidence="6" type="ORF">PFICI_07047</name>
</gene>
<feature type="transmembrane region" description="Helical" evidence="5">
    <location>
        <begin position="196"/>
        <end position="214"/>
    </location>
</feature>
<evidence type="ECO:0000313" key="6">
    <source>
        <dbReference type="EMBL" id="ETS82045.1"/>
    </source>
</evidence>
<proteinExistence type="predicted"/>
<keyword evidence="3 5" id="KW-1133">Transmembrane helix</keyword>
<dbReference type="GO" id="GO:0016020">
    <property type="term" value="C:membrane"/>
    <property type="evidence" value="ECO:0007669"/>
    <property type="project" value="UniProtKB-SubCell"/>
</dbReference>
<dbReference type="PANTHER" id="PTHR31465">
    <property type="entry name" value="PROTEIN RTA1-RELATED"/>
    <property type="match status" value="1"/>
</dbReference>
<evidence type="ECO:0000313" key="7">
    <source>
        <dbReference type="Proteomes" id="UP000030651"/>
    </source>
</evidence>
<dbReference type="OrthoDB" id="3358017at2759"/>
<dbReference type="GeneID" id="19272060"/>
<dbReference type="AlphaFoldDB" id="W3X7L3"/>
<dbReference type="RefSeq" id="XP_007833819.1">
    <property type="nucleotide sequence ID" value="XM_007835628.1"/>
</dbReference>
<dbReference type="EMBL" id="KI912112">
    <property type="protein sequence ID" value="ETS82045.1"/>
    <property type="molecule type" value="Genomic_DNA"/>
</dbReference>
<feature type="transmembrane region" description="Helical" evidence="5">
    <location>
        <begin position="47"/>
        <end position="65"/>
    </location>
</feature>
<dbReference type="OMA" id="HEWFFYV"/>
<organism evidence="6 7">
    <name type="scientific">Pestalotiopsis fici (strain W106-1 / CGMCC3.15140)</name>
    <dbReference type="NCBI Taxonomy" id="1229662"/>
    <lineage>
        <taxon>Eukaryota</taxon>
        <taxon>Fungi</taxon>
        <taxon>Dikarya</taxon>
        <taxon>Ascomycota</taxon>
        <taxon>Pezizomycotina</taxon>
        <taxon>Sordariomycetes</taxon>
        <taxon>Xylariomycetidae</taxon>
        <taxon>Amphisphaeriales</taxon>
        <taxon>Sporocadaceae</taxon>
        <taxon>Pestalotiopsis</taxon>
    </lineage>
</organism>
<comment type="subcellular location">
    <subcellularLocation>
        <location evidence="1">Membrane</location>
        <topology evidence="1">Multi-pass membrane protein</topology>
    </subcellularLocation>
</comment>
<evidence type="ECO:0000256" key="4">
    <source>
        <dbReference type="ARBA" id="ARBA00023136"/>
    </source>
</evidence>
<name>W3X7L3_PESFW</name>
<evidence type="ECO:0000256" key="2">
    <source>
        <dbReference type="ARBA" id="ARBA00022692"/>
    </source>
</evidence>
<sequence length="357" mass="40540">MSSIALESIYIYIPNKGAPVAFAVAFLIVAVVHAWQSTRYKAWKWTVLHPLCALMFAVGFAVREVGAFNYEVTRPNINIYITSTCFIYFAPPLLELANYHVLGRTLYYVHYLSPLHPGRVLTTFGFLSTLVEMLNGIGVSYSANSYLPQGYITAGHDLMRASLILQIVVIACFALLATVFYRRCQHAGVLNRRVKTPLQILYVSMGLILVRTIYRTVEYFDLSDASTASVTNVDELNPLLRNEWYFWVFEAAIMLINSCLWNVFHPGRYLPVDKNLYLDKDGVTEVLGDGVDDKRSWLMTLCDPFGLLNGPRGKRRPDGSRTMWMKLYDPFGWLESPRGNKSRMSPESYQNNAHSVV</sequence>
<keyword evidence="7" id="KW-1185">Reference proteome</keyword>
<dbReference type="InterPro" id="IPR007568">
    <property type="entry name" value="RTA1"/>
</dbReference>
<dbReference type="Proteomes" id="UP000030651">
    <property type="component" value="Unassembled WGS sequence"/>
</dbReference>
<feature type="transmembrane region" description="Helical" evidence="5">
    <location>
        <begin position="77"/>
        <end position="99"/>
    </location>
</feature>
<dbReference type="InParanoid" id="W3X7L3"/>
<feature type="transmembrane region" description="Helical" evidence="5">
    <location>
        <begin position="120"/>
        <end position="143"/>
    </location>
</feature>
<keyword evidence="4 5" id="KW-0472">Membrane</keyword>
<dbReference type="HOGENOM" id="CLU_033465_0_1_1"/>
<dbReference type="Pfam" id="PF04479">
    <property type="entry name" value="RTA1"/>
    <property type="match status" value="1"/>
</dbReference>
<dbReference type="PANTHER" id="PTHR31465:SF34">
    <property type="entry name" value="DOMAIN PROTEIN, PUTATIVE (AFU_ORTHOLOGUE AFUA_3G00480)-RELATED"/>
    <property type="match status" value="1"/>
</dbReference>